<evidence type="ECO:0000256" key="7">
    <source>
        <dbReference type="ARBA" id="ARBA00022962"/>
    </source>
</evidence>
<gene>
    <name evidence="8 9" type="primary">purQ</name>
    <name evidence="9" type="ORF">OXIME_001005</name>
</gene>
<name>A0AAX4NG51_9ARCH</name>
<reference evidence="9 10" key="1">
    <citation type="submission" date="2023-09" db="EMBL/GenBank/DDBJ databases">
        <authorList>
            <person name="Golyshina O.V."/>
            <person name="Lunev E.A."/>
            <person name="Bargiela R."/>
            <person name="Gaines M.C."/>
            <person name="Daum B."/>
            <person name="Bale N.J."/>
            <person name="Koenen M."/>
            <person name="Sinninghe Damst J.S."/>
            <person name="Yakimov M."/>
            <person name="Golyshin P.N."/>
        </authorList>
    </citation>
    <scope>NUCLEOTIDE SEQUENCE [LARGE SCALE GENOMIC DNA]</scope>
    <source>
        <strain evidence="9 10">M1</strain>
    </source>
</reference>
<dbReference type="GO" id="GO:0004642">
    <property type="term" value="F:phosphoribosylformylglycinamidine synthase activity"/>
    <property type="evidence" value="ECO:0007669"/>
    <property type="project" value="UniProtKB-UniRule"/>
</dbReference>
<dbReference type="AlphaFoldDB" id="A0AAX4NG51"/>
<dbReference type="Proteomes" id="UP001451606">
    <property type="component" value="Chromosome"/>
</dbReference>
<dbReference type="InterPro" id="IPR029062">
    <property type="entry name" value="Class_I_gatase-like"/>
</dbReference>
<dbReference type="NCBIfam" id="TIGR01737">
    <property type="entry name" value="FGAM_synth_I"/>
    <property type="match status" value="1"/>
</dbReference>
<dbReference type="EC" id="3.5.1.2" evidence="8"/>
<keyword evidence="6 8" id="KW-0067">ATP-binding</keyword>
<evidence type="ECO:0000256" key="6">
    <source>
        <dbReference type="ARBA" id="ARBA00022840"/>
    </source>
</evidence>
<dbReference type="InterPro" id="IPR010075">
    <property type="entry name" value="PRibForGlyAmidine_synth_PurQ"/>
</dbReference>
<comment type="subcellular location">
    <subcellularLocation>
        <location evidence="8">Cytoplasm</location>
    </subcellularLocation>
</comment>
<dbReference type="NCBIfam" id="NF002252">
    <property type="entry name" value="PRK01175.1"/>
    <property type="match status" value="1"/>
</dbReference>
<evidence type="ECO:0000313" key="10">
    <source>
        <dbReference type="Proteomes" id="UP001451606"/>
    </source>
</evidence>
<keyword evidence="1 8" id="KW-0963">Cytoplasm</keyword>
<dbReference type="HAMAP" id="MF_00421">
    <property type="entry name" value="PurQ"/>
    <property type="match status" value="1"/>
</dbReference>
<dbReference type="GO" id="GO:0006189">
    <property type="term" value="P:'de novo' IMP biosynthetic process"/>
    <property type="evidence" value="ECO:0007669"/>
    <property type="project" value="UniProtKB-UniRule"/>
</dbReference>
<dbReference type="EMBL" id="CP133772">
    <property type="protein sequence ID" value="WYY00435.1"/>
    <property type="molecule type" value="Genomic_DNA"/>
</dbReference>
<evidence type="ECO:0000313" key="9">
    <source>
        <dbReference type="EMBL" id="WYY00435.1"/>
    </source>
</evidence>
<dbReference type="GO" id="GO:0005524">
    <property type="term" value="F:ATP binding"/>
    <property type="evidence" value="ECO:0007669"/>
    <property type="project" value="UniProtKB-KW"/>
</dbReference>
<dbReference type="RefSeq" id="WP_393970772.1">
    <property type="nucleotide sequence ID" value="NZ_CP133772.1"/>
</dbReference>
<sequence length="261" mass="29465">MQEPEVAILRMEGTNCEEEAYHAFQDSGFKPTYIHINELKNKRESLEHFSTIFLPGGFSAGDYIRAGSIFSARLSEYSRKDLERFVDEGKPIIGVCNGFQILAELGFIPDLDGKMERKVGLAPNSSNRFECRMSYVKMTGKTPMLKEIKHDLPYMVPVAHAEGRIVTARDQNFLEKLDESGQIIFRYSNPDGTDALYPWNPNGSEGSIAGLSNFHGNVIGLMPHPERIYNFFGKLPSGINKDVLGKNFFDSLYNYILKKAF</sequence>
<dbReference type="EC" id="6.3.5.3" evidence="8"/>
<keyword evidence="5 8" id="KW-0378">Hydrolase</keyword>
<evidence type="ECO:0000256" key="2">
    <source>
        <dbReference type="ARBA" id="ARBA00022598"/>
    </source>
</evidence>
<dbReference type="GO" id="GO:0005737">
    <property type="term" value="C:cytoplasm"/>
    <property type="evidence" value="ECO:0007669"/>
    <property type="project" value="UniProtKB-SubCell"/>
</dbReference>
<comment type="subunit">
    <text evidence="8">Part of the FGAM synthase complex composed of 1 PurL, 1 PurQ and 2 PurS subunits.</text>
</comment>
<evidence type="ECO:0000256" key="3">
    <source>
        <dbReference type="ARBA" id="ARBA00022741"/>
    </source>
</evidence>
<comment type="pathway">
    <text evidence="8">Purine metabolism; IMP biosynthesis via de novo pathway; 5-amino-1-(5-phospho-D-ribosyl)imidazole from N(2)-formyl-N(1)-(5-phospho-D-ribosyl)glycinamide: step 1/2.</text>
</comment>
<dbReference type="SUPFAM" id="SSF52317">
    <property type="entry name" value="Class I glutamine amidotransferase-like"/>
    <property type="match status" value="1"/>
</dbReference>
<evidence type="ECO:0000256" key="5">
    <source>
        <dbReference type="ARBA" id="ARBA00022801"/>
    </source>
</evidence>
<evidence type="ECO:0000256" key="8">
    <source>
        <dbReference type="HAMAP-Rule" id="MF_00421"/>
    </source>
</evidence>
<dbReference type="Pfam" id="PF13507">
    <property type="entry name" value="GATase_5"/>
    <property type="match status" value="1"/>
</dbReference>
<keyword evidence="3 8" id="KW-0547">Nucleotide-binding</keyword>
<dbReference type="PROSITE" id="PS51273">
    <property type="entry name" value="GATASE_TYPE_1"/>
    <property type="match status" value="1"/>
</dbReference>
<feature type="active site" evidence="8">
    <location>
        <position position="224"/>
    </location>
</feature>
<keyword evidence="10" id="KW-1185">Reference proteome</keyword>
<evidence type="ECO:0000256" key="4">
    <source>
        <dbReference type="ARBA" id="ARBA00022755"/>
    </source>
</evidence>
<comment type="catalytic activity">
    <reaction evidence="8">
        <text>N(2)-formyl-N(1)-(5-phospho-beta-D-ribosyl)glycinamide + L-glutamine + ATP + H2O = 2-formamido-N(1)-(5-O-phospho-beta-D-ribosyl)acetamidine + L-glutamate + ADP + phosphate + H(+)</text>
        <dbReference type="Rhea" id="RHEA:17129"/>
        <dbReference type="ChEBI" id="CHEBI:15377"/>
        <dbReference type="ChEBI" id="CHEBI:15378"/>
        <dbReference type="ChEBI" id="CHEBI:29985"/>
        <dbReference type="ChEBI" id="CHEBI:30616"/>
        <dbReference type="ChEBI" id="CHEBI:43474"/>
        <dbReference type="ChEBI" id="CHEBI:58359"/>
        <dbReference type="ChEBI" id="CHEBI:147286"/>
        <dbReference type="ChEBI" id="CHEBI:147287"/>
        <dbReference type="ChEBI" id="CHEBI:456216"/>
        <dbReference type="EC" id="6.3.5.3"/>
    </reaction>
</comment>
<keyword evidence="4 8" id="KW-0658">Purine biosynthesis</keyword>
<dbReference type="GeneID" id="95967741"/>
<keyword evidence="2 8" id="KW-0436">Ligase</keyword>
<dbReference type="PANTHER" id="PTHR10099">
    <property type="entry name" value="PHOSPHORIBOSYLFORMYLGLYCINAMIDINE SYNTHASE"/>
    <property type="match status" value="1"/>
</dbReference>
<dbReference type="PIRSF" id="PIRSF001586">
    <property type="entry name" value="FGAM_synth_I"/>
    <property type="match status" value="1"/>
</dbReference>
<feature type="active site" description="Nucleophile" evidence="8">
    <location>
        <position position="96"/>
    </location>
</feature>
<keyword evidence="7 8" id="KW-0315">Glutamine amidotransferase</keyword>
<protein>
    <recommendedName>
        <fullName evidence="8">Phosphoribosylformylglycinamidine synthase subunit PurQ</fullName>
        <shortName evidence="8">FGAM synthase</shortName>
        <ecNumber evidence="8">6.3.5.3</ecNumber>
    </recommendedName>
    <alternativeName>
        <fullName evidence="8">Formylglycinamide ribonucleotide amidotransferase subunit I</fullName>
        <shortName evidence="8">FGAR amidotransferase I</shortName>
        <shortName evidence="8">FGAR-AT I</shortName>
    </alternativeName>
    <alternativeName>
        <fullName evidence="8">Glutaminase PurQ</fullName>
        <ecNumber evidence="8">3.5.1.2</ecNumber>
    </alternativeName>
    <alternativeName>
        <fullName evidence="8">Phosphoribosylformylglycinamidine synthase subunit I</fullName>
    </alternativeName>
</protein>
<comment type="function">
    <text evidence="8">Part of the phosphoribosylformylglycinamidine synthase complex involved in the purines biosynthetic pathway. Catalyzes the ATP-dependent conversion of formylglycinamide ribonucleotide (FGAR) and glutamine to yield formylglycinamidine ribonucleotide (FGAM) and glutamate. The FGAM synthase complex is composed of three subunits. PurQ produces an ammonia molecule by converting glutamine to glutamate. PurL transfers the ammonia molecule to FGAR to form FGAM in an ATP-dependent manner. PurS interacts with PurQ and PurL and is thought to assist in the transfer of the ammonia molecule from PurQ to PurL.</text>
</comment>
<organism evidence="9 10">
    <name type="scientific">Oxyplasma meridianum</name>
    <dbReference type="NCBI Taxonomy" id="3073602"/>
    <lineage>
        <taxon>Archaea</taxon>
        <taxon>Methanobacteriati</taxon>
        <taxon>Thermoplasmatota</taxon>
        <taxon>Thermoplasmata</taxon>
        <taxon>Thermoplasmatales</taxon>
        <taxon>Thermoplasmataceae</taxon>
        <taxon>Oxyplasma</taxon>
    </lineage>
</organism>
<proteinExistence type="inferred from homology"/>
<comment type="catalytic activity">
    <reaction evidence="8">
        <text>L-glutamine + H2O = L-glutamate + NH4(+)</text>
        <dbReference type="Rhea" id="RHEA:15889"/>
        <dbReference type="ChEBI" id="CHEBI:15377"/>
        <dbReference type="ChEBI" id="CHEBI:28938"/>
        <dbReference type="ChEBI" id="CHEBI:29985"/>
        <dbReference type="ChEBI" id="CHEBI:58359"/>
        <dbReference type="EC" id="3.5.1.2"/>
    </reaction>
</comment>
<dbReference type="GO" id="GO:0004359">
    <property type="term" value="F:glutaminase activity"/>
    <property type="evidence" value="ECO:0007669"/>
    <property type="project" value="UniProtKB-EC"/>
</dbReference>
<evidence type="ECO:0000256" key="1">
    <source>
        <dbReference type="ARBA" id="ARBA00022490"/>
    </source>
</evidence>
<dbReference type="Gene3D" id="3.40.50.880">
    <property type="match status" value="1"/>
</dbReference>
<dbReference type="KEGG" id="omr:OXIME_001005"/>
<dbReference type="SMART" id="SM01211">
    <property type="entry name" value="GATase_5"/>
    <property type="match status" value="1"/>
</dbReference>
<accession>A0AAX4NG51</accession>
<dbReference type="PANTHER" id="PTHR10099:SF1">
    <property type="entry name" value="PHOSPHORIBOSYLFORMYLGLYCINAMIDINE SYNTHASE"/>
    <property type="match status" value="1"/>
</dbReference>
<feature type="active site" evidence="8">
    <location>
        <position position="226"/>
    </location>
</feature>